<sequence length="133" mass="15113">MSVIDITLKGRPITKKNHGRITKNGDKRGYISSETYMNYEDACLWQLAGKKLHISGIVVVECKYYLPNKRSWPDLIGLLQATSDILAKAKVIDDDKWICSYGESCIAGIDKDNPRAEIRIMDRRNAVLEQLLK</sequence>
<dbReference type="GO" id="GO:0006281">
    <property type="term" value="P:DNA repair"/>
    <property type="evidence" value="ECO:0007669"/>
    <property type="project" value="InterPro"/>
</dbReference>
<name>A0A8S5MAL2_9CAUD</name>
<dbReference type="Pfam" id="PF05866">
    <property type="entry name" value="RusA"/>
    <property type="match status" value="1"/>
</dbReference>
<evidence type="ECO:0000313" key="1">
    <source>
        <dbReference type="EMBL" id="DAD79385.1"/>
    </source>
</evidence>
<dbReference type="InterPro" id="IPR036614">
    <property type="entry name" value="RusA-like_sf"/>
</dbReference>
<dbReference type="Gene3D" id="3.30.1330.70">
    <property type="entry name" value="Holliday junction resolvase RusA"/>
    <property type="match status" value="1"/>
</dbReference>
<organism evidence="1">
    <name type="scientific">Podoviridae sp. ctxOS2</name>
    <dbReference type="NCBI Taxonomy" id="2826590"/>
    <lineage>
        <taxon>Viruses</taxon>
        <taxon>Duplodnaviria</taxon>
        <taxon>Heunggongvirae</taxon>
        <taxon>Uroviricota</taxon>
        <taxon>Caudoviricetes</taxon>
    </lineage>
</organism>
<dbReference type="InterPro" id="IPR008822">
    <property type="entry name" value="Endonuclease_RusA-like"/>
</dbReference>
<dbReference type="GO" id="GO:0006310">
    <property type="term" value="P:DNA recombination"/>
    <property type="evidence" value="ECO:0007669"/>
    <property type="project" value="InterPro"/>
</dbReference>
<dbReference type="GO" id="GO:0000287">
    <property type="term" value="F:magnesium ion binding"/>
    <property type="evidence" value="ECO:0007669"/>
    <property type="project" value="InterPro"/>
</dbReference>
<dbReference type="EMBL" id="BK014864">
    <property type="protein sequence ID" value="DAD79385.1"/>
    <property type="molecule type" value="Genomic_DNA"/>
</dbReference>
<protein>
    <submittedName>
        <fullName evidence="1">Endodeoxyribonuclease RusA</fullName>
    </submittedName>
</protein>
<proteinExistence type="predicted"/>
<reference evidence="1" key="1">
    <citation type="journal article" date="2021" name="Proc. Natl. Acad. Sci. U.S.A.">
        <title>A Catalog of Tens of Thousands of Viruses from Human Metagenomes Reveals Hidden Associations with Chronic Diseases.</title>
        <authorList>
            <person name="Tisza M.J."/>
            <person name="Buck C.B."/>
        </authorList>
    </citation>
    <scope>NUCLEOTIDE SEQUENCE</scope>
    <source>
        <strain evidence="1">CtxOS2</strain>
    </source>
</reference>
<accession>A0A8S5MAL2</accession>
<dbReference type="SUPFAM" id="SSF103084">
    <property type="entry name" value="Holliday junction resolvase RusA"/>
    <property type="match status" value="1"/>
</dbReference>